<organism evidence="2 3">
    <name type="scientific">Cytospora schulzeri</name>
    <dbReference type="NCBI Taxonomy" id="448051"/>
    <lineage>
        <taxon>Eukaryota</taxon>
        <taxon>Fungi</taxon>
        <taxon>Dikarya</taxon>
        <taxon>Ascomycota</taxon>
        <taxon>Pezizomycotina</taxon>
        <taxon>Sordariomycetes</taxon>
        <taxon>Sordariomycetidae</taxon>
        <taxon>Diaporthales</taxon>
        <taxon>Cytosporaceae</taxon>
        <taxon>Cytospora</taxon>
    </lineage>
</organism>
<dbReference type="Proteomes" id="UP000283895">
    <property type="component" value="Unassembled WGS sequence"/>
</dbReference>
<comment type="caution">
    <text evidence="2">The sequence shown here is derived from an EMBL/GenBank/DDBJ whole genome shotgun (WGS) entry which is preliminary data.</text>
</comment>
<proteinExistence type="predicted"/>
<protein>
    <submittedName>
        <fullName evidence="2">Uncharacterized protein</fullName>
    </submittedName>
</protein>
<evidence type="ECO:0000256" key="1">
    <source>
        <dbReference type="SAM" id="MobiDB-lite"/>
    </source>
</evidence>
<dbReference type="OrthoDB" id="288942at2759"/>
<name>A0A423WCZ3_9PEZI</name>
<dbReference type="EMBL" id="LKEA01000019">
    <property type="protein sequence ID" value="ROW01283.1"/>
    <property type="molecule type" value="Genomic_DNA"/>
</dbReference>
<dbReference type="STRING" id="356882.A0A423WCZ3"/>
<accession>A0A423WCZ3</accession>
<reference evidence="2 3" key="1">
    <citation type="submission" date="2015-09" db="EMBL/GenBank/DDBJ databases">
        <title>Host preference determinants of Valsa canker pathogens revealed by comparative genomics.</title>
        <authorList>
            <person name="Yin Z."/>
            <person name="Huang L."/>
        </authorList>
    </citation>
    <scope>NUCLEOTIDE SEQUENCE [LARGE SCALE GENOMIC DNA]</scope>
    <source>
        <strain evidence="2 3">03-1</strain>
    </source>
</reference>
<dbReference type="AlphaFoldDB" id="A0A423WCZ3"/>
<evidence type="ECO:0000313" key="3">
    <source>
        <dbReference type="Proteomes" id="UP000283895"/>
    </source>
</evidence>
<gene>
    <name evidence="2" type="ORF">VMCG_05873</name>
</gene>
<evidence type="ECO:0000313" key="2">
    <source>
        <dbReference type="EMBL" id="ROW01283.1"/>
    </source>
</evidence>
<feature type="region of interest" description="Disordered" evidence="1">
    <location>
        <begin position="81"/>
        <end position="104"/>
    </location>
</feature>
<sequence length="433" mass="50266">MDWHNATQALLPTLMESRLKSWGPGDVDMQPDCPFYSGRIPQEITDLIFEFALSPDTLPGPKSQTDPRHDFCIRYDHERADDEPEVGPVSAPQPRPAEPAVTSTSYNPADLYSFDGIASAPFLEIDRRNNLGFDWFRPGDTGRVVHRGLELLRTCRRVYLHTHKISKLSSDTVIYSGREPPWSQGRGWDVNNLIWSLQRNHDATSNRDVDRHAHLVSRLSQGLAPAEPFWQVLHNLEHFHLTIRRTDWDRWEDNKALAINPYRYSHGAPSLEVMRRDMHTAMVEGTQPPYNNMSWITLFRAMRNLKTLNISFETSENKQDEMEEIVAWARTWRFEIMSWRYWVGEHGNEPEAYLVAEDRPARKMSWRGLKHHWSDICPACGSDEASRPDCGHCLRKYKLFKQNKGPRLLVWTLTWRPEPVATQVNSESKEPDN</sequence>
<keyword evidence="3" id="KW-1185">Reference proteome</keyword>